<dbReference type="Pfam" id="PF02618">
    <property type="entry name" value="YceG"/>
    <property type="match status" value="1"/>
</dbReference>
<evidence type="ECO:0000256" key="4">
    <source>
        <dbReference type="ARBA" id="ARBA00023136"/>
    </source>
</evidence>
<keyword evidence="1 7" id="KW-1003">Cell membrane</keyword>
<dbReference type="Gene3D" id="3.30.1490.480">
    <property type="entry name" value="Endolytic murein transglycosylase"/>
    <property type="match status" value="1"/>
</dbReference>
<gene>
    <name evidence="7 8" type="primary">mltG</name>
    <name evidence="8" type="ORF">ACFSQ0_06825</name>
</gene>
<dbReference type="NCBIfam" id="TIGR00247">
    <property type="entry name" value="endolytic transglycosylase MltG"/>
    <property type="match status" value="1"/>
</dbReference>
<keyword evidence="2 7" id="KW-0812">Transmembrane</keyword>
<keyword evidence="5 7" id="KW-0456">Lyase</keyword>
<keyword evidence="3 7" id="KW-1133">Transmembrane helix</keyword>
<evidence type="ECO:0000313" key="8">
    <source>
        <dbReference type="EMBL" id="MFD2697701.1"/>
    </source>
</evidence>
<dbReference type="InterPro" id="IPR003770">
    <property type="entry name" value="MLTG-like"/>
</dbReference>
<reference evidence="9" key="1">
    <citation type="journal article" date="2019" name="Int. J. Syst. Evol. Microbiol.">
        <title>The Global Catalogue of Microorganisms (GCM) 10K type strain sequencing project: providing services to taxonomists for standard genome sequencing and annotation.</title>
        <authorList>
            <consortium name="The Broad Institute Genomics Platform"/>
            <consortium name="The Broad Institute Genome Sequencing Center for Infectious Disease"/>
            <person name="Wu L."/>
            <person name="Ma J."/>
        </authorList>
    </citation>
    <scope>NUCLEOTIDE SEQUENCE [LARGE SCALE GENOMIC DNA]</scope>
    <source>
        <strain evidence="9">KCTC 42255</strain>
    </source>
</reference>
<evidence type="ECO:0000256" key="3">
    <source>
        <dbReference type="ARBA" id="ARBA00022989"/>
    </source>
</evidence>
<dbReference type="CDD" id="cd08010">
    <property type="entry name" value="MltG_like"/>
    <property type="match status" value="1"/>
</dbReference>
<comment type="caution">
    <text evidence="8">The sequence shown here is derived from an EMBL/GenBank/DDBJ whole genome shotgun (WGS) entry which is preliminary data.</text>
</comment>
<comment type="catalytic activity">
    <reaction evidence="7">
        <text>a peptidoglycan chain = a peptidoglycan chain with N-acetyl-1,6-anhydromuramyl-[peptide] at the reducing end + a peptidoglycan chain with N-acetylglucosamine at the non-reducing end.</text>
        <dbReference type="EC" id="4.2.2.29"/>
    </reaction>
</comment>
<evidence type="ECO:0000256" key="2">
    <source>
        <dbReference type="ARBA" id="ARBA00022692"/>
    </source>
</evidence>
<keyword evidence="4 7" id="KW-0472">Membrane</keyword>
<dbReference type="EMBL" id="JBHULZ010000026">
    <property type="protein sequence ID" value="MFD2697701.1"/>
    <property type="molecule type" value="Genomic_DNA"/>
</dbReference>
<organism evidence="8 9">
    <name type="scientific">Mesonia sediminis</name>
    <dbReference type="NCBI Taxonomy" id="1703946"/>
    <lineage>
        <taxon>Bacteria</taxon>
        <taxon>Pseudomonadati</taxon>
        <taxon>Bacteroidota</taxon>
        <taxon>Flavobacteriia</taxon>
        <taxon>Flavobacteriales</taxon>
        <taxon>Flavobacteriaceae</taxon>
        <taxon>Mesonia</taxon>
    </lineage>
</organism>
<comment type="subcellular location">
    <subcellularLocation>
        <location evidence="7">Cell membrane</location>
        <topology evidence="7">Single-pass membrane protein</topology>
    </subcellularLocation>
</comment>
<accession>A0ABW5SDD2</accession>
<evidence type="ECO:0000256" key="6">
    <source>
        <dbReference type="ARBA" id="ARBA00023316"/>
    </source>
</evidence>
<keyword evidence="9" id="KW-1185">Reference proteome</keyword>
<name>A0ABW5SDD2_9FLAO</name>
<evidence type="ECO:0000256" key="1">
    <source>
        <dbReference type="ARBA" id="ARBA00022475"/>
    </source>
</evidence>
<dbReference type="Proteomes" id="UP001597357">
    <property type="component" value="Unassembled WGS sequence"/>
</dbReference>
<evidence type="ECO:0000256" key="7">
    <source>
        <dbReference type="HAMAP-Rule" id="MF_02065"/>
    </source>
</evidence>
<keyword evidence="6 7" id="KW-0961">Cell wall biogenesis/degradation</keyword>
<dbReference type="Gene3D" id="3.30.160.60">
    <property type="entry name" value="Classic Zinc Finger"/>
    <property type="match status" value="1"/>
</dbReference>
<dbReference type="RefSeq" id="WP_379046034.1">
    <property type="nucleotide sequence ID" value="NZ_JBHULZ010000026.1"/>
</dbReference>
<protein>
    <recommendedName>
        <fullName evidence="7">Endolytic murein transglycosylase</fullName>
        <ecNumber evidence="7">4.2.2.29</ecNumber>
    </recommendedName>
    <alternativeName>
        <fullName evidence="7">Peptidoglycan lytic transglycosylase</fullName>
    </alternativeName>
    <alternativeName>
        <fullName evidence="7">Peptidoglycan polymerization terminase</fullName>
    </alternativeName>
</protein>
<dbReference type="HAMAP" id="MF_02065">
    <property type="entry name" value="MltG"/>
    <property type="match status" value="1"/>
</dbReference>
<sequence>MYIKKILVIIAVLGIVVLSFFSYHIYQSIFAPNTAFESETQAIYIPSKPNYEKDVLKQLKPLLQDAQSFHMVAKQKGYMQNLKPGKYILRRGMSNNDIVNTLRSANTPVAVVFNNQERLENLAGRVAQQIEADSLSLLNSFKDATFLAENGFKPATALAMYIPNQYELYWNTSADEFRARMLKEYKRFWNEKRTQQAKKIGLKKQEVITVASIVQKETAKVSERKRVAGVYMNRYNNGWKLDADPTVIYAIKLQNKSFDTIIKRVLYKDLEIDSPYNTYKYKTLPPGPIAMPDISSIDAVLNYEKHKYFYFVANPEKPGFHMFAKTLAQHNANKRKYVAWINKMGIKR</sequence>
<dbReference type="PANTHER" id="PTHR30518:SF2">
    <property type="entry name" value="ENDOLYTIC MUREIN TRANSGLYCOSYLASE"/>
    <property type="match status" value="1"/>
</dbReference>
<evidence type="ECO:0000313" key="9">
    <source>
        <dbReference type="Proteomes" id="UP001597357"/>
    </source>
</evidence>
<feature type="transmembrane region" description="Helical" evidence="7">
    <location>
        <begin position="7"/>
        <end position="26"/>
    </location>
</feature>
<proteinExistence type="inferred from homology"/>
<dbReference type="EC" id="4.2.2.29" evidence="7"/>
<comment type="similarity">
    <text evidence="7">Belongs to the transglycosylase MltG family.</text>
</comment>
<feature type="site" description="Important for catalytic activity" evidence="7">
    <location>
        <position position="217"/>
    </location>
</feature>
<dbReference type="PANTHER" id="PTHR30518">
    <property type="entry name" value="ENDOLYTIC MUREIN TRANSGLYCOSYLASE"/>
    <property type="match status" value="1"/>
</dbReference>
<comment type="function">
    <text evidence="7">Functions as a peptidoglycan terminase that cleaves nascent peptidoglycan strands endolytically to terminate their elongation.</text>
</comment>
<evidence type="ECO:0000256" key="5">
    <source>
        <dbReference type="ARBA" id="ARBA00023239"/>
    </source>
</evidence>